<name>U7USL7_9FIRM</name>
<evidence type="ECO:0000313" key="2">
    <source>
        <dbReference type="EMBL" id="ERT62271.1"/>
    </source>
</evidence>
<dbReference type="OrthoDB" id="9813495at2"/>
<evidence type="ECO:0000259" key="1">
    <source>
        <dbReference type="Pfam" id="PF00535"/>
    </source>
</evidence>
<comment type="caution">
    <text evidence="2">The sequence shown here is derived from an EMBL/GenBank/DDBJ whole genome shotgun (WGS) entry which is preliminary data.</text>
</comment>
<gene>
    <name evidence="2" type="ORF">HMPREF1250_0562</name>
</gene>
<keyword evidence="2" id="KW-0328">Glycosyltransferase</keyword>
<proteinExistence type="predicted"/>
<feature type="domain" description="Glycosyltransferase 2-like" evidence="1">
    <location>
        <begin position="4"/>
        <end position="138"/>
    </location>
</feature>
<dbReference type="InterPro" id="IPR029044">
    <property type="entry name" value="Nucleotide-diphossugar_trans"/>
</dbReference>
<dbReference type="RefSeq" id="WP_023052729.1">
    <property type="nucleotide sequence ID" value="NZ_AWXA01000006.1"/>
</dbReference>
<dbReference type="Pfam" id="PF00535">
    <property type="entry name" value="Glycos_transf_2"/>
    <property type="match status" value="1"/>
</dbReference>
<evidence type="ECO:0000313" key="3">
    <source>
        <dbReference type="Proteomes" id="UP000017090"/>
    </source>
</evidence>
<accession>U7USL7</accession>
<sequence length="287" mass="33041">MINVLVLNYNDADSVMKLVNCIETYKCIDHIVIVDNCSQDDSFQRLKSIVDNKVDLVSSGHNGGYGAGNNFGIRYIADHYQSNYILLCNPDVIIKEDVIIKLAGFLQTHDDYVMAAPFMLDAEKQKQYNTAFRIPEKWEYIFSLDVFISKLTKSFHYKGIDSIRSEYKDVEAVSGSLFLLDTNKMLTYGMYDENIFLYCEEIVLAIKLKKAQLKTALLLTETFIHNHSVSIDKSFHSQYAKHTLLMKSKLYVIKNYYNSNRIENLLAYLLSRISLLEVMVISKIRGK</sequence>
<dbReference type="Proteomes" id="UP000017090">
    <property type="component" value="Unassembled WGS sequence"/>
</dbReference>
<dbReference type="EC" id="2.4.-.-" evidence="2"/>
<dbReference type="AlphaFoldDB" id="U7USL7"/>
<keyword evidence="3" id="KW-1185">Reference proteome</keyword>
<dbReference type="STRING" id="1111454.HMPREF1250_0562"/>
<protein>
    <submittedName>
        <fullName evidence="2">Glycosyltransferase, group 2 family protein</fullName>
        <ecNumber evidence="2">2.4.-.-</ecNumber>
    </submittedName>
</protein>
<reference evidence="2 3" key="1">
    <citation type="submission" date="2013-09" db="EMBL/GenBank/DDBJ databases">
        <authorList>
            <person name="Durkin A.S."/>
            <person name="Haft D.R."/>
            <person name="McCorrison J."/>
            <person name="Torralba M."/>
            <person name="Gillis M."/>
            <person name="Haft D.H."/>
            <person name="Methe B."/>
            <person name="Sutton G."/>
            <person name="Nelson K.E."/>
        </authorList>
    </citation>
    <scope>NUCLEOTIDE SEQUENCE [LARGE SCALE GENOMIC DNA]</scope>
    <source>
        <strain evidence="2 3">BV3C16-1</strain>
    </source>
</reference>
<organism evidence="2 3">
    <name type="scientific">Megasphaera vaginalis</name>
    <name type="common">ex Srinivasan et al. 2021</name>
    <dbReference type="NCBI Taxonomy" id="1111454"/>
    <lineage>
        <taxon>Bacteria</taxon>
        <taxon>Bacillati</taxon>
        <taxon>Bacillota</taxon>
        <taxon>Negativicutes</taxon>
        <taxon>Veillonellales</taxon>
        <taxon>Veillonellaceae</taxon>
        <taxon>Megasphaera</taxon>
    </lineage>
</organism>
<keyword evidence="2" id="KW-0808">Transferase</keyword>
<dbReference type="PATRIC" id="fig|1111454.3.peg.228"/>
<dbReference type="PANTHER" id="PTHR43179:SF10">
    <property type="entry name" value="GLYCOSYL TRANSFERASE"/>
    <property type="match status" value="1"/>
</dbReference>
<dbReference type="PANTHER" id="PTHR43179">
    <property type="entry name" value="RHAMNOSYLTRANSFERASE WBBL"/>
    <property type="match status" value="1"/>
</dbReference>
<dbReference type="EMBL" id="AWXA01000006">
    <property type="protein sequence ID" value="ERT62271.1"/>
    <property type="molecule type" value="Genomic_DNA"/>
</dbReference>
<dbReference type="GO" id="GO:0016757">
    <property type="term" value="F:glycosyltransferase activity"/>
    <property type="evidence" value="ECO:0007669"/>
    <property type="project" value="UniProtKB-KW"/>
</dbReference>
<dbReference type="eggNOG" id="COG1216">
    <property type="taxonomic scope" value="Bacteria"/>
</dbReference>
<dbReference type="SUPFAM" id="SSF53448">
    <property type="entry name" value="Nucleotide-diphospho-sugar transferases"/>
    <property type="match status" value="1"/>
</dbReference>
<dbReference type="Gene3D" id="3.90.550.10">
    <property type="entry name" value="Spore Coat Polysaccharide Biosynthesis Protein SpsA, Chain A"/>
    <property type="match status" value="1"/>
</dbReference>
<dbReference type="InterPro" id="IPR001173">
    <property type="entry name" value="Glyco_trans_2-like"/>
</dbReference>